<reference evidence="1 2" key="1">
    <citation type="journal article" date="2022" name="bioRxiv">
        <title>Genomics of Preaxostyla Flagellates Illuminates Evolutionary Transitions and the Path Towards Mitochondrial Loss.</title>
        <authorList>
            <person name="Novak L.V.F."/>
            <person name="Treitli S.C."/>
            <person name="Pyrih J."/>
            <person name="Halakuc P."/>
            <person name="Pipaliya S.V."/>
            <person name="Vacek V."/>
            <person name="Brzon O."/>
            <person name="Soukal P."/>
            <person name="Eme L."/>
            <person name="Dacks J.B."/>
            <person name="Karnkowska A."/>
            <person name="Elias M."/>
            <person name="Hampl V."/>
        </authorList>
    </citation>
    <scope>NUCLEOTIDE SEQUENCE [LARGE SCALE GENOMIC DNA]</scope>
    <source>
        <strain evidence="1">NAU3</strain>
        <tissue evidence="1">Gut</tissue>
    </source>
</reference>
<evidence type="ECO:0000313" key="1">
    <source>
        <dbReference type="EMBL" id="KAK2961120.1"/>
    </source>
</evidence>
<keyword evidence="2" id="KW-1185">Reference proteome</keyword>
<dbReference type="Pfam" id="PF08613">
    <property type="entry name" value="Cyclin"/>
    <property type="match status" value="1"/>
</dbReference>
<accession>A0ABQ9YBI2</accession>
<dbReference type="PANTHER" id="PTHR15615:SF108">
    <property type="entry name" value="PROTEIN CNPPD1"/>
    <property type="match status" value="1"/>
</dbReference>
<dbReference type="EMBL" id="JARBJD010000018">
    <property type="protein sequence ID" value="KAK2961120.1"/>
    <property type="molecule type" value="Genomic_DNA"/>
</dbReference>
<dbReference type="InterPro" id="IPR013922">
    <property type="entry name" value="Cyclin_PHO80-like"/>
</dbReference>
<dbReference type="PANTHER" id="PTHR15615">
    <property type="match status" value="1"/>
</dbReference>
<evidence type="ECO:0000313" key="2">
    <source>
        <dbReference type="Proteomes" id="UP001281761"/>
    </source>
</evidence>
<name>A0ABQ9YBI2_9EUKA</name>
<comment type="caution">
    <text evidence="1">The sequence shown here is derived from an EMBL/GenBank/DDBJ whole genome shotgun (WGS) entry which is preliminary data.</text>
</comment>
<dbReference type="CDD" id="cd20557">
    <property type="entry name" value="CYCLIN_ScPCL1-like"/>
    <property type="match status" value="1"/>
</dbReference>
<organism evidence="1 2">
    <name type="scientific">Blattamonas nauphoetae</name>
    <dbReference type="NCBI Taxonomy" id="2049346"/>
    <lineage>
        <taxon>Eukaryota</taxon>
        <taxon>Metamonada</taxon>
        <taxon>Preaxostyla</taxon>
        <taxon>Oxymonadida</taxon>
        <taxon>Blattamonas</taxon>
    </lineage>
</organism>
<dbReference type="Gene3D" id="1.10.472.10">
    <property type="entry name" value="Cyclin-like"/>
    <property type="match status" value="1"/>
</dbReference>
<dbReference type="Proteomes" id="UP001281761">
    <property type="component" value="Unassembled WGS sequence"/>
</dbReference>
<proteinExistence type="predicted"/>
<gene>
    <name evidence="1" type="ORF">BLNAU_3888</name>
</gene>
<sequence>MASPDFYESTQLSLYHKTSSPERLREKHRPSLIRRVSDLLSFWFTQLFDSEMCDTNAHGPLSSSNTAHSQTRLSRSIESFLITTCSVAEITESELLYAVVLIEDLVRQQINPSTSKPPLIFRENLGTLILVSIILSLKFLRDRTYKNSCWAKLHSMDLKDLNKSERIFCQYLNHHILVGEERILRIMKKIS</sequence>
<evidence type="ECO:0008006" key="3">
    <source>
        <dbReference type="Google" id="ProtNLM"/>
    </source>
</evidence>
<protein>
    <recommendedName>
        <fullName evidence="3">Cyclin N-terminal domain-containing protein</fullName>
    </recommendedName>
</protein>